<dbReference type="PANTHER" id="PTHR33352:SF2">
    <property type="entry name" value="SLL0995 PROTEIN"/>
    <property type="match status" value="1"/>
</dbReference>
<keyword evidence="4" id="KW-1185">Reference proteome</keyword>
<accession>A0AAE4FRM5</accession>
<evidence type="ECO:0000256" key="1">
    <source>
        <dbReference type="SAM" id="Coils"/>
    </source>
</evidence>
<dbReference type="PANTHER" id="PTHR33352">
    <property type="entry name" value="SLR1095 PROTEIN"/>
    <property type="match status" value="1"/>
</dbReference>
<dbReference type="Gene3D" id="3.90.1570.10">
    <property type="entry name" value="tt1808, chain A"/>
    <property type="match status" value="1"/>
</dbReference>
<dbReference type="GO" id="GO:0004519">
    <property type="term" value="F:endonuclease activity"/>
    <property type="evidence" value="ECO:0007669"/>
    <property type="project" value="UniProtKB-KW"/>
</dbReference>
<dbReference type="InterPro" id="IPR012296">
    <property type="entry name" value="Nuclease_put_TT1808"/>
</dbReference>
<name>A0AAE4FRM5_9CYAN</name>
<dbReference type="SUPFAM" id="SSF52980">
    <property type="entry name" value="Restriction endonuclease-like"/>
    <property type="match status" value="1"/>
</dbReference>
<dbReference type="InterPro" id="IPR008538">
    <property type="entry name" value="Uma2"/>
</dbReference>
<dbReference type="Proteomes" id="UP001268256">
    <property type="component" value="Unassembled WGS sequence"/>
</dbReference>
<protein>
    <submittedName>
        <fullName evidence="3">Uma2 family endonuclease</fullName>
    </submittedName>
</protein>
<dbReference type="RefSeq" id="WP_322877301.1">
    <property type="nucleotide sequence ID" value="NZ_JAVMIP010000002.1"/>
</dbReference>
<keyword evidence="1" id="KW-0175">Coiled coil</keyword>
<dbReference type="InterPro" id="IPR011335">
    <property type="entry name" value="Restrct_endonuc-II-like"/>
</dbReference>
<feature type="coiled-coil region" evidence="1">
    <location>
        <begin position="187"/>
        <end position="235"/>
    </location>
</feature>
<dbReference type="AlphaFoldDB" id="A0AAE4FRM5"/>
<sequence>MTLSLEREIKPEIIYPDSNGQPMAENTLQFEWIVLIKENLECLFANDPNVFVAGDLLWYPVEGHPEIRVAPDAMVIFGRAKGYRGSYRQWEEGNIAPHVVFEVLSPGNTATEMNRKLQFYDRYGVQEYYIYDPVDNDLSGFQRNGGGQLAVITEIQDWTSPLLTIRFFLTSETLELYYPDGQRFQGMMELRQNWEQVNQQLDQANQQLEQERLRAEQEKQRADRLLAKLRELGVEPESI</sequence>
<evidence type="ECO:0000313" key="3">
    <source>
        <dbReference type="EMBL" id="MDS3860012.1"/>
    </source>
</evidence>
<proteinExistence type="predicted"/>
<feature type="domain" description="Putative restriction endonuclease" evidence="2">
    <location>
        <begin position="45"/>
        <end position="158"/>
    </location>
</feature>
<evidence type="ECO:0000259" key="2">
    <source>
        <dbReference type="Pfam" id="PF05685"/>
    </source>
</evidence>
<gene>
    <name evidence="3" type="ORF">RIF25_04240</name>
</gene>
<reference evidence="4" key="1">
    <citation type="submission" date="2023-07" db="EMBL/GenBank/DDBJ databases">
        <authorList>
            <person name="Luz R."/>
            <person name="Cordeiro R."/>
            <person name="Fonseca A."/>
            <person name="Goncalves V."/>
        </authorList>
    </citation>
    <scope>NUCLEOTIDE SEQUENCE [LARGE SCALE GENOMIC DNA]</scope>
    <source>
        <strain evidence="4">BACA0444</strain>
    </source>
</reference>
<dbReference type="EMBL" id="JAVMIP010000002">
    <property type="protein sequence ID" value="MDS3860012.1"/>
    <property type="molecule type" value="Genomic_DNA"/>
</dbReference>
<dbReference type="Pfam" id="PF05685">
    <property type="entry name" value="Uma2"/>
    <property type="match status" value="1"/>
</dbReference>
<evidence type="ECO:0000313" key="4">
    <source>
        <dbReference type="Proteomes" id="UP001268256"/>
    </source>
</evidence>
<keyword evidence="3" id="KW-0378">Hydrolase</keyword>
<comment type="caution">
    <text evidence="3">The sequence shown here is derived from an EMBL/GenBank/DDBJ whole genome shotgun (WGS) entry which is preliminary data.</text>
</comment>
<keyword evidence="3" id="KW-0255">Endonuclease</keyword>
<dbReference type="CDD" id="cd06260">
    <property type="entry name" value="DUF820-like"/>
    <property type="match status" value="1"/>
</dbReference>
<organism evidence="3 4">
    <name type="scientific">Pseudocalidococcus azoricus BACA0444</name>
    <dbReference type="NCBI Taxonomy" id="2918990"/>
    <lineage>
        <taxon>Bacteria</taxon>
        <taxon>Bacillati</taxon>
        <taxon>Cyanobacteriota</taxon>
        <taxon>Cyanophyceae</taxon>
        <taxon>Acaryochloridales</taxon>
        <taxon>Thermosynechococcaceae</taxon>
        <taxon>Pseudocalidococcus</taxon>
        <taxon>Pseudocalidococcus azoricus</taxon>
    </lineage>
</organism>
<keyword evidence="3" id="KW-0540">Nuclease</keyword>